<dbReference type="AlphaFoldDB" id="A0A1N7PGI2"/>
<feature type="region of interest" description="Disordered" evidence="4">
    <location>
        <begin position="680"/>
        <end position="712"/>
    </location>
</feature>
<feature type="region of interest" description="Disordered" evidence="4">
    <location>
        <begin position="229"/>
        <end position="270"/>
    </location>
</feature>
<dbReference type="InterPro" id="IPR050465">
    <property type="entry name" value="UPF0194_transport"/>
</dbReference>
<dbReference type="STRING" id="252246.SAMN05421799_11329"/>
<keyword evidence="5" id="KW-0472">Membrane</keyword>
<dbReference type="EMBL" id="FTOO01000013">
    <property type="protein sequence ID" value="SIT09439.1"/>
    <property type="molecule type" value="Genomic_DNA"/>
</dbReference>
<feature type="compositionally biased region" description="Low complexity" evidence="4">
    <location>
        <begin position="690"/>
        <end position="707"/>
    </location>
</feature>
<evidence type="ECO:0000256" key="5">
    <source>
        <dbReference type="SAM" id="Phobius"/>
    </source>
</evidence>
<dbReference type="Proteomes" id="UP000186156">
    <property type="component" value="Unassembled WGS sequence"/>
</dbReference>
<comment type="subcellular location">
    <subcellularLocation>
        <location evidence="1">Cell envelope</location>
    </subcellularLocation>
</comment>
<evidence type="ECO:0000256" key="2">
    <source>
        <dbReference type="ARBA" id="ARBA00009477"/>
    </source>
</evidence>
<feature type="compositionally biased region" description="Polar residues" evidence="4">
    <location>
        <begin position="231"/>
        <end position="256"/>
    </location>
</feature>
<keyword evidence="3" id="KW-0175">Coiled coil</keyword>
<comment type="similarity">
    <text evidence="2">Belongs to the membrane fusion protein (MFP) (TC 8.A.1) family.</text>
</comment>
<evidence type="ECO:0000259" key="6">
    <source>
        <dbReference type="Pfam" id="PF25954"/>
    </source>
</evidence>
<evidence type="ECO:0000256" key="4">
    <source>
        <dbReference type="SAM" id="MobiDB-lite"/>
    </source>
</evidence>
<feature type="region of interest" description="Disordered" evidence="4">
    <location>
        <begin position="440"/>
        <end position="462"/>
    </location>
</feature>
<reference evidence="8" key="1">
    <citation type="submission" date="2017-01" db="EMBL/GenBank/DDBJ databases">
        <authorList>
            <person name="Varghese N."/>
            <person name="Submissions S."/>
        </authorList>
    </citation>
    <scope>NUCLEOTIDE SEQUENCE [LARGE SCALE GENOMIC DNA]</scope>
    <source>
        <strain evidence="8">DSM 16176</strain>
    </source>
</reference>
<evidence type="ECO:0000256" key="3">
    <source>
        <dbReference type="ARBA" id="ARBA00023054"/>
    </source>
</evidence>
<feature type="domain" description="CusB-like beta-barrel" evidence="6">
    <location>
        <begin position="567"/>
        <end position="642"/>
    </location>
</feature>
<dbReference type="SUPFAM" id="SSF111369">
    <property type="entry name" value="HlyD-like secretion proteins"/>
    <property type="match status" value="1"/>
</dbReference>
<dbReference type="FunFam" id="2.40.30.170:FF:000010">
    <property type="entry name" value="Efflux RND transporter periplasmic adaptor subunit"/>
    <property type="match status" value="1"/>
</dbReference>
<name>A0A1N7PGI2_9BACL</name>
<dbReference type="GO" id="GO:0030313">
    <property type="term" value="C:cell envelope"/>
    <property type="evidence" value="ECO:0007669"/>
    <property type="project" value="UniProtKB-SubCell"/>
</dbReference>
<dbReference type="PANTHER" id="PTHR32347">
    <property type="entry name" value="EFFLUX SYSTEM COMPONENT YKNX-RELATED"/>
    <property type="match status" value="1"/>
</dbReference>
<evidence type="ECO:0000256" key="1">
    <source>
        <dbReference type="ARBA" id="ARBA00004196"/>
    </source>
</evidence>
<dbReference type="Gene3D" id="2.40.50.100">
    <property type="match status" value="1"/>
</dbReference>
<gene>
    <name evidence="7" type="ORF">SAMN05421799_11329</name>
</gene>
<keyword evidence="8" id="KW-1185">Reference proteome</keyword>
<sequence length="793" mass="84231">MGIVPGSERPRVVWGRGKRRRLIWAGAAVVVVLGVGIPVGISALRGGQTVYASSEYTVGYRNITQTISTTGTVASPSTLSLNFLQSNAPVSDIYVKVGQKVQAGQMLARLDDSAQQIALQQARAQVMEAKASLMSAEAKLQQDESGATPQTLALDKNAIADDETAVQQAKQAYQLAVQAYNDRSSQEQAVQTAELNLTEAKQQLNAASDAVQLDEQQIAADQAAIKNAEQQLQTDQQSASNSETLAQQALQSDEQTLQADQQQLSEDEQQLQKDENNLQMVEQENPNVTQQQVEQAYEQYQQELSFYNSWAQGGYAGTNPYTTAVNNAEQIYNNLNDAYQAIQNAQNAVTQDQAKVNQDQNAIQQVQIAISKDQAEIQQAQLSGQQTVAKDQETIQSDEQQLQNEEIVLENDEAQAKLNQQKAEDTVLQDEQALQAAEQAYNDRTSAEQTLQQAKDNVTQAEEQLRTAELQLQNDETPASSSTIASDEAAVTNAQGQLVTAEANLESAEQADAETILRAPISGVITAVNGQVGELPNQGGSSASSSGGSSGTGFIQLEDLNPTDLQVDLEVDESQIGQVKVGDPVTFTVDAYPNETFSGTIVQIYPTPTTTSDVTQYEVVASVNNASGKLKPGMTASATVVTSTLTHVLAVPAIALHQIGSIEGVFVVGTRPKSEHFSFTNETGTNPPLGNGSAHSFASASARGSSGNQTGTFASRGTAGAFHASLAPKGTYFQPVQVGVIGQNEVQILSGLAPGEKILLTLPESTASTIVQSESSATPFRFGGGFARGGGQG</sequence>
<dbReference type="Gene3D" id="2.40.30.170">
    <property type="match status" value="1"/>
</dbReference>
<organism evidence="7 8">
    <name type="scientific">Alicyclobacillus vulcanalis</name>
    <dbReference type="NCBI Taxonomy" id="252246"/>
    <lineage>
        <taxon>Bacteria</taxon>
        <taxon>Bacillati</taxon>
        <taxon>Bacillota</taxon>
        <taxon>Bacilli</taxon>
        <taxon>Bacillales</taxon>
        <taxon>Alicyclobacillaceae</taxon>
        <taxon>Alicyclobacillus</taxon>
    </lineage>
</organism>
<feature type="transmembrane region" description="Helical" evidence="5">
    <location>
        <begin position="21"/>
        <end position="44"/>
    </location>
</feature>
<keyword evidence="5" id="KW-0812">Transmembrane</keyword>
<evidence type="ECO:0000313" key="7">
    <source>
        <dbReference type="EMBL" id="SIT09439.1"/>
    </source>
</evidence>
<proteinExistence type="inferred from homology"/>
<protein>
    <submittedName>
        <fullName evidence="7">HlyD family secretion protein</fullName>
    </submittedName>
</protein>
<dbReference type="InterPro" id="IPR058792">
    <property type="entry name" value="Beta-barrel_RND_2"/>
</dbReference>
<accession>A0A1N7PGI2</accession>
<feature type="region of interest" description="Disordered" evidence="4">
    <location>
        <begin position="533"/>
        <end position="556"/>
    </location>
</feature>
<dbReference type="PANTHER" id="PTHR32347:SF23">
    <property type="entry name" value="BLL5650 PROTEIN"/>
    <property type="match status" value="1"/>
</dbReference>
<keyword evidence="5" id="KW-1133">Transmembrane helix</keyword>
<feature type="compositionally biased region" description="Polar residues" evidence="4">
    <location>
        <begin position="442"/>
        <end position="462"/>
    </location>
</feature>
<dbReference type="Pfam" id="PF25954">
    <property type="entry name" value="Beta-barrel_RND_2"/>
    <property type="match status" value="1"/>
</dbReference>
<evidence type="ECO:0000313" key="8">
    <source>
        <dbReference type="Proteomes" id="UP000186156"/>
    </source>
</evidence>